<feature type="transmembrane region" description="Helical" evidence="10">
    <location>
        <begin position="323"/>
        <end position="340"/>
    </location>
</feature>
<evidence type="ECO:0000256" key="6">
    <source>
        <dbReference type="ARBA" id="ARBA00023002"/>
    </source>
</evidence>
<evidence type="ECO:0000256" key="4">
    <source>
        <dbReference type="ARBA" id="ARBA00022617"/>
    </source>
</evidence>
<keyword evidence="10" id="KW-1133">Transmembrane helix</keyword>
<accession>A0AAD3SIR1</accession>
<reference evidence="11" key="1">
    <citation type="submission" date="2023-05" db="EMBL/GenBank/DDBJ databases">
        <title>Nepenthes gracilis genome sequencing.</title>
        <authorList>
            <person name="Fukushima K."/>
        </authorList>
    </citation>
    <scope>NUCLEOTIDE SEQUENCE</scope>
    <source>
        <strain evidence="11">SING2019-196</strain>
    </source>
</reference>
<dbReference type="GO" id="GO:0005506">
    <property type="term" value="F:iron ion binding"/>
    <property type="evidence" value="ECO:0007669"/>
    <property type="project" value="InterPro"/>
</dbReference>
<dbReference type="GO" id="GO:0020037">
    <property type="term" value="F:heme binding"/>
    <property type="evidence" value="ECO:0007669"/>
    <property type="project" value="InterPro"/>
</dbReference>
<evidence type="ECO:0000256" key="2">
    <source>
        <dbReference type="ARBA" id="ARBA00004370"/>
    </source>
</evidence>
<evidence type="ECO:0000256" key="8">
    <source>
        <dbReference type="ARBA" id="ARBA00023033"/>
    </source>
</evidence>
<keyword evidence="7" id="KW-0408">Iron</keyword>
<comment type="subcellular location">
    <subcellularLocation>
        <location evidence="2">Membrane</location>
    </subcellularLocation>
</comment>
<dbReference type="GO" id="GO:0016125">
    <property type="term" value="P:sterol metabolic process"/>
    <property type="evidence" value="ECO:0007669"/>
    <property type="project" value="TreeGrafter"/>
</dbReference>
<dbReference type="AlphaFoldDB" id="A0AAD3SIR1"/>
<dbReference type="GO" id="GO:0016020">
    <property type="term" value="C:membrane"/>
    <property type="evidence" value="ECO:0007669"/>
    <property type="project" value="UniProtKB-SubCell"/>
</dbReference>
<dbReference type="PANTHER" id="PTHR24286:SF349">
    <property type="entry name" value="CYTOCHROME P450 716A1-RELATED"/>
    <property type="match status" value="1"/>
</dbReference>
<dbReference type="GO" id="GO:0016705">
    <property type="term" value="F:oxidoreductase activity, acting on paired donors, with incorporation or reduction of molecular oxygen"/>
    <property type="evidence" value="ECO:0007669"/>
    <property type="project" value="InterPro"/>
</dbReference>
<dbReference type="SUPFAM" id="SSF48264">
    <property type="entry name" value="Cytochrome P450"/>
    <property type="match status" value="1"/>
</dbReference>
<keyword evidence="4" id="KW-0349">Heme</keyword>
<evidence type="ECO:0000256" key="3">
    <source>
        <dbReference type="ARBA" id="ARBA00010617"/>
    </source>
</evidence>
<proteinExistence type="inferred from homology"/>
<evidence type="ECO:0000256" key="1">
    <source>
        <dbReference type="ARBA" id="ARBA00001971"/>
    </source>
</evidence>
<keyword evidence="10" id="KW-0812">Transmembrane</keyword>
<evidence type="ECO:0000256" key="9">
    <source>
        <dbReference type="ARBA" id="ARBA00023136"/>
    </source>
</evidence>
<evidence type="ECO:0000256" key="7">
    <source>
        <dbReference type="ARBA" id="ARBA00023004"/>
    </source>
</evidence>
<evidence type="ECO:0000256" key="10">
    <source>
        <dbReference type="SAM" id="Phobius"/>
    </source>
</evidence>
<protein>
    <recommendedName>
        <fullName evidence="13">Cytochrome P450</fullName>
    </recommendedName>
</protein>
<gene>
    <name evidence="11" type="ORF">Nepgr_013623</name>
</gene>
<evidence type="ECO:0000313" key="11">
    <source>
        <dbReference type="EMBL" id="GMH11782.1"/>
    </source>
</evidence>
<dbReference type="InterPro" id="IPR001128">
    <property type="entry name" value="Cyt_P450"/>
</dbReference>
<sequence>MELLLLCLPYLLLGFVFSIIFSLQVLFSKHKSLFSAASLPPGTYGWPIIGESLEFVSAGWKGHPQRFIHDRMNKFSRECFKTSILGEPVAVMCRAAGNKFLFSNEGKLVTGWWPDSVKKIFPARSDKKEDVKRMRKLIPQFLKPEALKSYIGIMDTIAQGHFASAWENKEEVAVFPLAKQYTFWLACRLFMSMKDPIHIAKLADRFNMLTSGVMTLPIDLPGTPFNRAIKASDIIRKQLRKIIKQRRIDLAEAVVATPTHDILAHMVTTTDSEGCHMNDFEIADKILGLLIGGHDTTSVAITSIVRYLAELPHVYNMVYKGDTFLSTSLYFFGLVALYCFKTKKS</sequence>
<evidence type="ECO:0000256" key="5">
    <source>
        <dbReference type="ARBA" id="ARBA00022723"/>
    </source>
</evidence>
<evidence type="ECO:0000313" key="12">
    <source>
        <dbReference type="Proteomes" id="UP001279734"/>
    </source>
</evidence>
<dbReference type="InterPro" id="IPR036396">
    <property type="entry name" value="Cyt_P450_sf"/>
</dbReference>
<keyword evidence="9 10" id="KW-0472">Membrane</keyword>
<dbReference type="Gene3D" id="1.10.630.10">
    <property type="entry name" value="Cytochrome P450"/>
    <property type="match status" value="1"/>
</dbReference>
<dbReference type="EMBL" id="BSYO01000011">
    <property type="protein sequence ID" value="GMH11782.1"/>
    <property type="molecule type" value="Genomic_DNA"/>
</dbReference>
<keyword evidence="12" id="KW-1185">Reference proteome</keyword>
<organism evidence="11 12">
    <name type="scientific">Nepenthes gracilis</name>
    <name type="common">Slender pitcher plant</name>
    <dbReference type="NCBI Taxonomy" id="150966"/>
    <lineage>
        <taxon>Eukaryota</taxon>
        <taxon>Viridiplantae</taxon>
        <taxon>Streptophyta</taxon>
        <taxon>Embryophyta</taxon>
        <taxon>Tracheophyta</taxon>
        <taxon>Spermatophyta</taxon>
        <taxon>Magnoliopsida</taxon>
        <taxon>eudicotyledons</taxon>
        <taxon>Gunneridae</taxon>
        <taxon>Pentapetalae</taxon>
        <taxon>Caryophyllales</taxon>
        <taxon>Nepenthaceae</taxon>
        <taxon>Nepenthes</taxon>
    </lineage>
</organism>
<comment type="cofactor">
    <cofactor evidence="1">
        <name>heme</name>
        <dbReference type="ChEBI" id="CHEBI:30413"/>
    </cofactor>
</comment>
<keyword evidence="8" id="KW-0503">Monooxygenase</keyword>
<evidence type="ECO:0008006" key="13">
    <source>
        <dbReference type="Google" id="ProtNLM"/>
    </source>
</evidence>
<dbReference type="Proteomes" id="UP001279734">
    <property type="component" value="Unassembled WGS sequence"/>
</dbReference>
<dbReference type="GO" id="GO:0004497">
    <property type="term" value="F:monooxygenase activity"/>
    <property type="evidence" value="ECO:0007669"/>
    <property type="project" value="UniProtKB-KW"/>
</dbReference>
<keyword evidence="6" id="KW-0560">Oxidoreductase</keyword>
<dbReference type="Pfam" id="PF00067">
    <property type="entry name" value="p450"/>
    <property type="match status" value="1"/>
</dbReference>
<dbReference type="PANTHER" id="PTHR24286">
    <property type="entry name" value="CYTOCHROME P450 26"/>
    <property type="match status" value="1"/>
</dbReference>
<comment type="caution">
    <text evidence="11">The sequence shown here is derived from an EMBL/GenBank/DDBJ whole genome shotgun (WGS) entry which is preliminary data.</text>
</comment>
<keyword evidence="5" id="KW-0479">Metal-binding</keyword>
<comment type="similarity">
    <text evidence="3">Belongs to the cytochrome P450 family.</text>
</comment>
<name>A0AAD3SIR1_NEPGR</name>